<dbReference type="AlphaFoldDB" id="X0TAQ5"/>
<reference evidence="1" key="1">
    <citation type="journal article" date="2014" name="Front. Microbiol.">
        <title>High frequency of phylogenetically diverse reductive dehalogenase-homologous genes in deep subseafloor sedimentary metagenomes.</title>
        <authorList>
            <person name="Kawai M."/>
            <person name="Futagami T."/>
            <person name="Toyoda A."/>
            <person name="Takaki Y."/>
            <person name="Nishi S."/>
            <person name="Hori S."/>
            <person name="Arai W."/>
            <person name="Tsubouchi T."/>
            <person name="Morono Y."/>
            <person name="Uchiyama I."/>
            <person name="Ito T."/>
            <person name="Fujiyama A."/>
            <person name="Inagaki F."/>
            <person name="Takami H."/>
        </authorList>
    </citation>
    <scope>NUCLEOTIDE SEQUENCE</scope>
    <source>
        <strain evidence="1">Expedition CK06-06</strain>
    </source>
</reference>
<feature type="non-terminal residue" evidence="1">
    <location>
        <position position="1"/>
    </location>
</feature>
<dbReference type="InterPro" id="IPR027417">
    <property type="entry name" value="P-loop_NTPase"/>
</dbReference>
<proteinExistence type="predicted"/>
<evidence type="ECO:0000313" key="1">
    <source>
        <dbReference type="EMBL" id="GAF90289.1"/>
    </source>
</evidence>
<name>X0TAQ5_9ZZZZ</name>
<comment type="caution">
    <text evidence="1">The sequence shown here is derived from an EMBL/GenBank/DDBJ whole genome shotgun (WGS) entry which is preliminary data.</text>
</comment>
<sequence length="97" mass="11688">HEKILKRLKRVRHENTTEMILEPIKDFNSNDYLLEERDQQVYSEENIVQTMKDIETVIRDFYFIAAEKVNFITEVSSFLEKLAEKHQENIELFNPTL</sequence>
<dbReference type="Gene3D" id="3.40.50.300">
    <property type="entry name" value="P-loop containing nucleotide triphosphate hydrolases"/>
    <property type="match status" value="1"/>
</dbReference>
<gene>
    <name evidence="1" type="ORF">S01H1_20853</name>
</gene>
<dbReference type="EMBL" id="BARS01011471">
    <property type="protein sequence ID" value="GAF90289.1"/>
    <property type="molecule type" value="Genomic_DNA"/>
</dbReference>
<accession>X0TAQ5</accession>
<protein>
    <submittedName>
        <fullName evidence="1">Uncharacterized protein</fullName>
    </submittedName>
</protein>
<organism evidence="1">
    <name type="scientific">marine sediment metagenome</name>
    <dbReference type="NCBI Taxonomy" id="412755"/>
    <lineage>
        <taxon>unclassified sequences</taxon>
        <taxon>metagenomes</taxon>
        <taxon>ecological metagenomes</taxon>
    </lineage>
</organism>